<dbReference type="InterPro" id="IPR036894">
    <property type="entry name" value="YbaB-like_sf"/>
</dbReference>
<dbReference type="EMBL" id="JACBZY010000001">
    <property type="protein sequence ID" value="NYG99321.1"/>
    <property type="molecule type" value="Genomic_DNA"/>
</dbReference>
<dbReference type="Gene3D" id="3.30.1310.10">
    <property type="entry name" value="Nucleoid-associated protein YbaB-like domain"/>
    <property type="match status" value="1"/>
</dbReference>
<dbReference type="RefSeq" id="WP_179567449.1">
    <property type="nucleotide sequence ID" value="NZ_JACBZY010000001.1"/>
</dbReference>
<feature type="region of interest" description="Disordered" evidence="1">
    <location>
        <begin position="12"/>
        <end position="41"/>
    </location>
</feature>
<comment type="caution">
    <text evidence="2">The sequence shown here is derived from an EMBL/GenBank/DDBJ whole genome shotgun (WGS) entry which is preliminary data.</text>
</comment>
<gene>
    <name evidence="2" type="ORF">BJ979_001947</name>
</gene>
<accession>A0A852YDU0</accession>
<evidence type="ECO:0000256" key="1">
    <source>
        <dbReference type="SAM" id="MobiDB-lite"/>
    </source>
</evidence>
<organism evidence="2 3">
    <name type="scientific">Schumannella luteola</name>
    <dbReference type="NCBI Taxonomy" id="472059"/>
    <lineage>
        <taxon>Bacteria</taxon>
        <taxon>Bacillati</taxon>
        <taxon>Actinomycetota</taxon>
        <taxon>Actinomycetes</taxon>
        <taxon>Micrococcales</taxon>
        <taxon>Microbacteriaceae</taxon>
        <taxon>Schumannella</taxon>
    </lineage>
</organism>
<sequence length="248" mass="26555">MSDDTERIYELRDEVSRTGQAYEDAASRPLPEAVSDESGSIGVNIDTDGAYVVTIGDGWNSAYEPGELAEGVVQTLQAFGLARVEGWASNLDSALDEERRNTPIPPLDDTLASQVKASLDGDLDSARETERILENLLGFLEDVEANLDSTFDIVSQRGARTGAASTETRNVSVEVTAGGDVRSLQLDEDWLSRSSGAQISRELTAALAQAHADAASSGAGSFTGTPLEKYQKFADDPEAFARYVRGQE</sequence>
<proteinExistence type="predicted"/>
<dbReference type="Proteomes" id="UP000553888">
    <property type="component" value="Unassembled WGS sequence"/>
</dbReference>
<keyword evidence="3" id="KW-1185">Reference proteome</keyword>
<protein>
    <submittedName>
        <fullName evidence="2">Uncharacterized protein</fullName>
    </submittedName>
</protein>
<dbReference type="AlphaFoldDB" id="A0A852YDU0"/>
<reference evidence="2 3" key="1">
    <citation type="submission" date="2020-07" db="EMBL/GenBank/DDBJ databases">
        <title>Sequencing the genomes of 1000 actinobacteria strains.</title>
        <authorList>
            <person name="Klenk H.-P."/>
        </authorList>
    </citation>
    <scope>NUCLEOTIDE SEQUENCE [LARGE SCALE GENOMIC DNA]</scope>
    <source>
        <strain evidence="2 3">DSM 23141</strain>
    </source>
</reference>
<evidence type="ECO:0000313" key="3">
    <source>
        <dbReference type="Proteomes" id="UP000553888"/>
    </source>
</evidence>
<evidence type="ECO:0000313" key="2">
    <source>
        <dbReference type="EMBL" id="NYG99321.1"/>
    </source>
</evidence>
<name>A0A852YDU0_9MICO</name>